<reference evidence="3 4" key="1">
    <citation type="journal article" date="2012" name="Int. J. Syst. Evol. Microbiol.">
        <title>Vibrio caribbeanicus sp. nov., isolated from the marine sponge Scleritoderma cyanea.</title>
        <authorList>
            <person name="Hoffmann M."/>
            <person name="Monday S.R."/>
            <person name="Allard M.W."/>
            <person name="Strain E.A."/>
            <person name="Whittaker P."/>
            <person name="Naum M."/>
            <person name="McCarthy P.J."/>
            <person name="Lopez J.V."/>
            <person name="Fischer M."/>
            <person name="Brown E.W."/>
        </authorList>
    </citation>
    <scope>NUCLEOTIDE SEQUENCE [LARGE SCALE GENOMIC DNA]</scope>
    <source>
        <strain evidence="3 4">LMG 20546</strain>
    </source>
</reference>
<dbReference type="PANTHER" id="PTHR43540">
    <property type="entry name" value="PEROXYUREIDOACRYLATE/UREIDOACRYLATE AMIDOHYDROLASE-RELATED"/>
    <property type="match status" value="1"/>
</dbReference>
<protein>
    <submittedName>
        <fullName evidence="3">Isochorismatase hydrolase</fullName>
    </submittedName>
</protein>
<dbReference type="EMBL" id="AEVS01000071">
    <property type="protein sequence ID" value="EGA65399.1"/>
    <property type="molecule type" value="Genomic_DNA"/>
</dbReference>
<proteinExistence type="predicted"/>
<evidence type="ECO:0000313" key="4">
    <source>
        <dbReference type="Proteomes" id="UP000004371"/>
    </source>
</evidence>
<keyword evidence="4" id="KW-1185">Reference proteome</keyword>
<dbReference type="InterPro" id="IPR000868">
    <property type="entry name" value="Isochorismatase-like_dom"/>
</dbReference>
<accession>E8LV14</accession>
<evidence type="ECO:0000259" key="2">
    <source>
        <dbReference type="Pfam" id="PF00857"/>
    </source>
</evidence>
<dbReference type="SUPFAM" id="SSF52499">
    <property type="entry name" value="Isochorismatase-like hydrolases"/>
    <property type="match status" value="1"/>
</dbReference>
<evidence type="ECO:0000313" key="3">
    <source>
        <dbReference type="EMBL" id="EGA65399.1"/>
    </source>
</evidence>
<dbReference type="GO" id="GO:0016787">
    <property type="term" value="F:hydrolase activity"/>
    <property type="evidence" value="ECO:0007669"/>
    <property type="project" value="UniProtKB-KW"/>
</dbReference>
<sequence>MQNSRSGNLDFIGGKMKSAVVVIDVQSILFDPEPQPFEAKQVLNRINHITESARAKSVPVIFVQHEQADSAIEYGSEGWALQSSLVTESGDHFVRKTSPDSFLNTELQSLLTELGVERLIVCGYATEFCVDSTVRRAAGLGYPVILVSDAHTTHDKPHASGELIRAHHNFALSSISSFPGKTTAVKTTDLWQ</sequence>
<dbReference type="CDD" id="cd01014">
    <property type="entry name" value="nicotinamidase_related"/>
    <property type="match status" value="1"/>
</dbReference>
<keyword evidence="1 3" id="KW-0378">Hydrolase</keyword>
<dbReference type="InterPro" id="IPR036380">
    <property type="entry name" value="Isochorismatase-like_sf"/>
</dbReference>
<dbReference type="Pfam" id="PF00857">
    <property type="entry name" value="Isochorismatase"/>
    <property type="match status" value="1"/>
</dbReference>
<name>E8LV14_9VIBR</name>
<dbReference type="Proteomes" id="UP000004371">
    <property type="component" value="Unassembled WGS sequence"/>
</dbReference>
<dbReference type="STRING" id="945543.VIBR0546_13975"/>
<feature type="domain" description="Isochorismatase-like" evidence="2">
    <location>
        <begin position="18"/>
        <end position="171"/>
    </location>
</feature>
<evidence type="ECO:0000256" key="1">
    <source>
        <dbReference type="ARBA" id="ARBA00022801"/>
    </source>
</evidence>
<dbReference type="InterPro" id="IPR050272">
    <property type="entry name" value="Isochorismatase-like_hydrls"/>
</dbReference>
<dbReference type="AlphaFoldDB" id="E8LV14"/>
<gene>
    <name evidence="3" type="ORF">VIBR0546_13975</name>
</gene>
<dbReference type="PANTHER" id="PTHR43540:SF14">
    <property type="entry name" value="ISOCHORISMATASE"/>
    <property type="match status" value="1"/>
</dbReference>
<organism evidence="3 4">
    <name type="scientific">Vibrio brasiliensis LMG 20546</name>
    <dbReference type="NCBI Taxonomy" id="945543"/>
    <lineage>
        <taxon>Bacteria</taxon>
        <taxon>Pseudomonadati</taxon>
        <taxon>Pseudomonadota</taxon>
        <taxon>Gammaproteobacteria</taxon>
        <taxon>Vibrionales</taxon>
        <taxon>Vibrionaceae</taxon>
        <taxon>Vibrio</taxon>
        <taxon>Vibrio oreintalis group</taxon>
    </lineage>
</organism>
<comment type="caution">
    <text evidence="3">The sequence shown here is derived from an EMBL/GenBank/DDBJ whole genome shotgun (WGS) entry which is preliminary data.</text>
</comment>
<dbReference type="eggNOG" id="COG1335">
    <property type="taxonomic scope" value="Bacteria"/>
</dbReference>
<dbReference type="Gene3D" id="3.40.50.850">
    <property type="entry name" value="Isochorismatase-like"/>
    <property type="match status" value="1"/>
</dbReference>